<evidence type="ECO:0000256" key="1">
    <source>
        <dbReference type="ARBA" id="ARBA00004167"/>
    </source>
</evidence>
<proteinExistence type="predicted"/>
<gene>
    <name evidence="7" type="ORF">SAMN06265827_10872</name>
</gene>
<dbReference type="EMBL" id="OBDZ01000008">
    <property type="protein sequence ID" value="SNY24248.1"/>
    <property type="molecule type" value="Genomic_DNA"/>
</dbReference>
<evidence type="ECO:0000259" key="6">
    <source>
        <dbReference type="Pfam" id="PF04357"/>
    </source>
</evidence>
<keyword evidence="2 5" id="KW-0812">Transmembrane</keyword>
<dbReference type="GO" id="GO:0005886">
    <property type="term" value="C:plasma membrane"/>
    <property type="evidence" value="ECO:0007669"/>
    <property type="project" value="InterPro"/>
</dbReference>
<dbReference type="Proteomes" id="UP000219573">
    <property type="component" value="Unassembled WGS sequence"/>
</dbReference>
<evidence type="ECO:0000313" key="8">
    <source>
        <dbReference type="Proteomes" id="UP000219573"/>
    </source>
</evidence>
<organism evidence="7 8">
    <name type="scientific">Orenia metallireducens</name>
    <dbReference type="NCBI Taxonomy" id="1413210"/>
    <lineage>
        <taxon>Bacteria</taxon>
        <taxon>Bacillati</taxon>
        <taxon>Bacillota</taxon>
        <taxon>Clostridia</taxon>
        <taxon>Halanaerobiales</taxon>
        <taxon>Halobacteroidaceae</taxon>
        <taxon>Orenia</taxon>
    </lineage>
</organism>
<feature type="transmembrane region" description="Helical" evidence="5">
    <location>
        <begin position="12"/>
        <end position="31"/>
    </location>
</feature>
<dbReference type="STRING" id="1413210.U472_14975"/>
<evidence type="ECO:0000256" key="4">
    <source>
        <dbReference type="ARBA" id="ARBA00023136"/>
    </source>
</evidence>
<dbReference type="InterPro" id="IPR007452">
    <property type="entry name" value="TamB_C"/>
</dbReference>
<evidence type="ECO:0000256" key="5">
    <source>
        <dbReference type="SAM" id="Phobius"/>
    </source>
</evidence>
<dbReference type="Pfam" id="PF04357">
    <property type="entry name" value="TamB"/>
    <property type="match status" value="1"/>
</dbReference>
<evidence type="ECO:0000256" key="3">
    <source>
        <dbReference type="ARBA" id="ARBA00022989"/>
    </source>
</evidence>
<dbReference type="GO" id="GO:0009306">
    <property type="term" value="P:protein secretion"/>
    <property type="evidence" value="ECO:0007669"/>
    <property type="project" value="InterPro"/>
</dbReference>
<reference evidence="8" key="1">
    <citation type="submission" date="2017-09" db="EMBL/GenBank/DDBJ databases">
        <authorList>
            <person name="Varghese N."/>
            <person name="Submissions S."/>
        </authorList>
    </citation>
    <scope>NUCLEOTIDE SEQUENCE [LARGE SCALE GENOMIC DNA]</scope>
    <source>
        <strain evidence="8">MSL47</strain>
    </source>
</reference>
<keyword evidence="4 5" id="KW-0472">Membrane</keyword>
<dbReference type="RefSeq" id="WP_097017399.1">
    <property type="nucleotide sequence ID" value="NZ_OBDZ01000008.1"/>
</dbReference>
<accession>A0A285GLD6</accession>
<dbReference type="GO" id="GO:0097347">
    <property type="term" value="C:TAM protein secretion complex"/>
    <property type="evidence" value="ECO:0007669"/>
    <property type="project" value="TreeGrafter"/>
</dbReference>
<dbReference type="OrthoDB" id="2109635at2"/>
<sequence length="1423" mass="158580">MKLKILQSNKVKVIMLAILFFVLSTSLYLLYTNSNLLSDKVKLKVINLLDKKLELDTKIEDIKIKGINKIVIEGVIIKGDDASKLLEVEEIEISYSIKDLIFKPFNPLKSITALRIIHPDIMIAKKEEWNFSSLTDQFASADNTEKNSSLGLDFPIYIEQGELEYNTPQLQDSLTRISGQVYLAEEIKFNLKARLNSISEEDLELQGRLAGDNYQGELTFDRVKLSRIKDKLDISQLADTSLSGDITGKAEIKGVLGNVPNYFVTLYLNNGAISKDKIDLTEIEGYFGINKYGIKVNRLAAKYKDFPIEVAGEVFNWKNSQLNLEYDLTDIPLEELAELLPYNNDLEVEGNAKVSGIVKGELINPSITAKVTMDKLSINGSALTEFNSEFYYKDKVINLEQLSFKYGKGSIDGRGTIAVDEGLNYILSTDINDIELSDLEKLFDYQLDGSGIINANAMVSGAGFDKEQLNILGNITLRDGSVKEYLINSLESNFWLTEGKLFLNHTELISNDTKVNLEGLVTLDGKLNLSLRGNNINLKELNKFHQVKELAGIIDLSGEVRGTVTKPDFKGKFMINSLSYDSYNIGSVFGDLGFNDDKLRLEDVRLLTLASEISGSIDFTDNTSNIILDTKEVGVERILDILNLDVPFSGTAKGRTIIESIYPHFALKGEVSLSDGRIYGQNFDTATLDYAYSDGKFIIDKLETKYNDSILVTDGNYINNHLEINFISDKLNLEDINYYDLKEIGITGDGEIRGRVYGDLSDLKVIAKVESSNIKVSDANLGDVSAKISYKDQHLYLTDLLLESLDNVYKMSGSLDMEEKKIDSILLSVEQGDISYLNKFIPYDLNLPYKFVGQVRASGSIKEPVFNLDLSVSDNNNVGYLDIKGDYIVNNDVDIELLAKEFDFSPINSLGLIPYQLEGKINLTGQLTGTLDKLSLNSNIKVTDGKVNQFSYEQLLGQVNLIDGNRISLNQTLQIKGNNVVRAEGEIPLNSTEQINFDLSLKEGNLSLLPLALSDIKSATGKGRADIHLSGNWKAPKFTGSAEVVSGNISYPEVLDRDISNLSGKVDLTGDKIIIKGVKGDYGEGSFDIKGDIALDGIKPSDYNIKFSGNNIAFEHGFVKAVGNGDISITSSFAKPLIKGSLLVHDSHIDLGFDWPTSKKENQEPLVQPSFDLELIPGKNVRVGNDNIDILIQSGNLNLRNGEQGLELIGRLESTNGQVSYYNTDFELEKGTASFNKYDLIPNLQVRATTEVEATPEIKARTGFNNVKIYLDLNGMATQMEPDLYSKPDLAQEEIILLLTSQGGIGSFLEKDYEGALKTEMWRLIDENLQLELISKLEKSFEKSLDLDQFRIKSVLSGDVRIQLSKFLTDNLMLKYEHVFGIEEEHTYGFEYHFPLGFDTLRINGQYDSEEEYQLGLEASFNF</sequence>
<dbReference type="PANTHER" id="PTHR36985:SF1">
    <property type="entry name" value="TRANSLOCATION AND ASSEMBLY MODULE SUBUNIT TAMB"/>
    <property type="match status" value="1"/>
</dbReference>
<comment type="subcellular location">
    <subcellularLocation>
        <location evidence="1">Membrane</location>
        <topology evidence="1">Single-pass membrane protein</topology>
    </subcellularLocation>
</comment>
<keyword evidence="8" id="KW-1185">Reference proteome</keyword>
<protein>
    <submittedName>
        <fullName evidence="7">Translocation and assembly module TamB</fullName>
    </submittedName>
</protein>
<evidence type="ECO:0000313" key="7">
    <source>
        <dbReference type="EMBL" id="SNY24248.1"/>
    </source>
</evidence>
<feature type="domain" description="Translocation and assembly module TamB C-terminal" evidence="6">
    <location>
        <begin position="1083"/>
        <end position="1417"/>
    </location>
</feature>
<keyword evidence="3 5" id="KW-1133">Transmembrane helix</keyword>
<dbReference type="PANTHER" id="PTHR36985">
    <property type="entry name" value="TRANSLOCATION AND ASSEMBLY MODULE SUBUNIT TAMB"/>
    <property type="match status" value="1"/>
</dbReference>
<evidence type="ECO:0000256" key="2">
    <source>
        <dbReference type="ARBA" id="ARBA00022692"/>
    </source>
</evidence>
<name>A0A285GLD6_9FIRM</name>